<reference evidence="13 14" key="1">
    <citation type="journal article" date="2014" name="Genome Biol. Evol.">
        <title>Acetic acid bacteria genomes reveal functional traits for adaptation to life in insect guts.</title>
        <authorList>
            <person name="Chouaia B."/>
            <person name="Gaiarsa S."/>
            <person name="Crotti E."/>
            <person name="Comandatore F."/>
            <person name="Degli Esposti M."/>
            <person name="Ricci I."/>
            <person name="Alma A."/>
            <person name="Favia G."/>
            <person name="Bandi C."/>
            <person name="Daffonchio D."/>
        </authorList>
    </citation>
    <scope>NUCLEOTIDE SEQUENCE [LARGE SCALE GENOMIC DNA]</scope>
    <source>
        <strain evidence="14">AM169</strain>
    </source>
</reference>
<evidence type="ECO:0000313" key="13">
    <source>
        <dbReference type="EMBL" id="CDG32660.1"/>
    </source>
</evidence>
<evidence type="ECO:0000256" key="6">
    <source>
        <dbReference type="ARBA" id="ARBA00022605"/>
    </source>
</evidence>
<dbReference type="SUPFAM" id="SSF55729">
    <property type="entry name" value="Acyl-CoA N-acyltransferases (Nat)"/>
    <property type="match status" value="1"/>
</dbReference>
<comment type="subcellular location">
    <subcellularLocation>
        <location evidence="2 9 11">Cytoplasm</location>
    </subcellularLocation>
</comment>
<comment type="similarity">
    <text evidence="4 9 10">Belongs to the HisA/HisF family.</text>
</comment>
<dbReference type="PANTHER" id="PTHR43090">
    <property type="entry name" value="1-(5-PHOSPHORIBOSYL)-5-[(5-PHOSPHORIBOSYLAMINO)METHYLIDENEAMINO] IMIDAZOLE-4-CARBOXAMIDE ISOMERASE"/>
    <property type="match status" value="1"/>
</dbReference>
<gene>
    <name evidence="9" type="primary">hisA</name>
    <name evidence="13" type="ORF">SACS_1799</name>
</gene>
<dbReference type="InterPro" id="IPR000182">
    <property type="entry name" value="GNAT_dom"/>
</dbReference>
<comment type="caution">
    <text evidence="13">The sequence shown here is derived from an EMBL/GenBank/DDBJ whole genome shotgun (WGS) entry which is preliminary data.</text>
</comment>
<evidence type="ECO:0000256" key="1">
    <source>
        <dbReference type="ARBA" id="ARBA00000901"/>
    </source>
</evidence>
<dbReference type="EC" id="5.3.1.16" evidence="9 11"/>
<dbReference type="InterPro" id="IPR011060">
    <property type="entry name" value="RibuloseP-bd_barrel"/>
</dbReference>
<feature type="active site" description="Proton donor" evidence="9">
    <location>
        <position position="343"/>
    </location>
</feature>
<name>A0A7U7IZH3_9PROT</name>
<feature type="active site" description="Proton acceptor" evidence="9">
    <location>
        <position position="222"/>
    </location>
</feature>
<evidence type="ECO:0000256" key="10">
    <source>
        <dbReference type="RuleBase" id="RU003657"/>
    </source>
</evidence>
<evidence type="ECO:0000256" key="11">
    <source>
        <dbReference type="RuleBase" id="RU003658"/>
    </source>
</evidence>
<dbReference type="InterPro" id="IPR044524">
    <property type="entry name" value="Isoase_HisA-like"/>
</dbReference>
<dbReference type="InterPro" id="IPR006063">
    <property type="entry name" value="HisA_bact_arch"/>
</dbReference>
<dbReference type="InterPro" id="IPR013785">
    <property type="entry name" value="Aldolase_TIM"/>
</dbReference>
<evidence type="ECO:0000256" key="3">
    <source>
        <dbReference type="ARBA" id="ARBA00005133"/>
    </source>
</evidence>
<evidence type="ECO:0000313" key="14">
    <source>
        <dbReference type="Proteomes" id="UP000027590"/>
    </source>
</evidence>
<dbReference type="GO" id="GO:0016747">
    <property type="term" value="F:acyltransferase activity, transferring groups other than amino-acyl groups"/>
    <property type="evidence" value="ECO:0007669"/>
    <property type="project" value="InterPro"/>
</dbReference>
<dbReference type="InterPro" id="IPR023016">
    <property type="entry name" value="HisA/PriA"/>
</dbReference>
<evidence type="ECO:0000256" key="7">
    <source>
        <dbReference type="ARBA" id="ARBA00023102"/>
    </source>
</evidence>
<dbReference type="GO" id="GO:0005737">
    <property type="term" value="C:cytoplasm"/>
    <property type="evidence" value="ECO:0007669"/>
    <property type="project" value="UniProtKB-SubCell"/>
</dbReference>
<dbReference type="GO" id="GO:0000105">
    <property type="term" value="P:L-histidine biosynthetic process"/>
    <property type="evidence" value="ECO:0007669"/>
    <property type="project" value="UniProtKB-UniRule"/>
</dbReference>
<comment type="catalytic activity">
    <reaction evidence="1 9 11">
        <text>1-(5-phospho-beta-D-ribosyl)-5-[(5-phospho-beta-D-ribosylamino)methylideneamino]imidazole-4-carboxamide = 5-[(5-phospho-1-deoxy-D-ribulos-1-ylimino)methylamino]-1-(5-phospho-beta-D-ribosyl)imidazole-4-carboxamide</text>
        <dbReference type="Rhea" id="RHEA:15469"/>
        <dbReference type="ChEBI" id="CHEBI:58435"/>
        <dbReference type="ChEBI" id="CHEBI:58525"/>
        <dbReference type="EC" id="5.3.1.16"/>
    </reaction>
</comment>
<keyword evidence="6 9" id="KW-0028">Amino-acid biosynthesis</keyword>
<keyword evidence="8 9" id="KW-0413">Isomerase</keyword>
<evidence type="ECO:0000256" key="8">
    <source>
        <dbReference type="ARBA" id="ARBA00023235"/>
    </source>
</evidence>
<dbReference type="FunFam" id="3.20.20.70:FF:000009">
    <property type="entry name" value="1-(5-phosphoribosyl)-5-[(5-phosphoribosylamino)methylideneamino] imidazole-4-carboxamide isomerase"/>
    <property type="match status" value="1"/>
</dbReference>
<dbReference type="PANTHER" id="PTHR43090:SF2">
    <property type="entry name" value="1-(5-PHOSPHORIBOSYL)-5-[(5-PHOSPHORIBOSYLAMINO)METHYLIDENEAMINO] IMIDAZOLE-4-CARBOXAMIDE ISOMERASE"/>
    <property type="match status" value="1"/>
</dbReference>
<dbReference type="PROSITE" id="PS51186">
    <property type="entry name" value="GNAT"/>
    <property type="match status" value="1"/>
</dbReference>
<organism evidence="13 14">
    <name type="scientific">Parasaccharibacter apium</name>
    <dbReference type="NCBI Taxonomy" id="1510841"/>
    <lineage>
        <taxon>Bacteria</taxon>
        <taxon>Pseudomonadati</taxon>
        <taxon>Pseudomonadota</taxon>
        <taxon>Alphaproteobacteria</taxon>
        <taxon>Acetobacterales</taxon>
        <taxon>Acetobacteraceae</taxon>
        <taxon>Parasaccharibacter</taxon>
    </lineage>
</organism>
<protein>
    <recommendedName>
        <fullName evidence="9 11">1-(5-phosphoribosyl)-5-[(5-phosphoribosylamino)methylideneamino] imidazole-4-carboxamide isomerase</fullName>
        <ecNumber evidence="9 11">5.3.1.16</ecNumber>
    </recommendedName>
    <alternativeName>
        <fullName evidence="9">Phosphoribosylformimino-5-aminoimidazole carboxamide ribotide isomerase</fullName>
    </alternativeName>
</protein>
<sequence>MQGRPWNQPPDSYRAERLGHTISEDDLESLMESTVAAILAEGVFDWHTPPESAVLRRFFEGLLLVPDRDVFIVRAPDGSICGAAVLAHATSRSEIYGASATITAFFIVPYERGKGLGALLMEAIINRAMTRGAKVLDCRVRETLHDAITLLTSFNFTHWGTHPYFARIGDRTVRGLFFSKLLVPEERAMQWQPAGTPLSVPHHGPAPGGILRKPLTLYPAIDLKGGACVRLRQGDMNAATHYSDNPPAQAKLFEQAGCRHLHIVDLDGAFAGRSANVKAVEDIIATTSLPVQLGGGLRDMKAIERWLEAGVSRVILGSAAVKDPGLVRQAARAWPGRVIAGIDARQGRVATEGWAEVSELTTTDLARRMEEAGVAGIIFTEITRDGMLEGLDIDQTVELARHVSIPVIASGGVGTLDHLRALRQAADETPGITGVIVGRALYDGRINLPEALSVLEGSC</sequence>
<feature type="domain" description="N-acetyltransferase" evidence="12">
    <location>
        <begin position="30"/>
        <end position="183"/>
    </location>
</feature>
<dbReference type="NCBIfam" id="TIGR00007">
    <property type="entry name" value="1-(5-phosphoribosyl)-5-[(5-phosphoribosylamino)methylideneamino]imidazole-4-carboxamide isomerase"/>
    <property type="match status" value="1"/>
</dbReference>
<dbReference type="InterPro" id="IPR016181">
    <property type="entry name" value="Acyl_CoA_acyltransferase"/>
</dbReference>
<dbReference type="EMBL" id="CBLY010000008">
    <property type="protein sequence ID" value="CDG32660.1"/>
    <property type="molecule type" value="Genomic_DNA"/>
</dbReference>
<dbReference type="Proteomes" id="UP000027590">
    <property type="component" value="Unassembled WGS sequence"/>
</dbReference>
<dbReference type="UniPathway" id="UPA00031">
    <property type="reaction ID" value="UER00009"/>
</dbReference>
<dbReference type="Pfam" id="PF00583">
    <property type="entry name" value="Acetyltransf_1"/>
    <property type="match status" value="1"/>
</dbReference>
<dbReference type="HAMAP" id="MF_01014">
    <property type="entry name" value="HisA"/>
    <property type="match status" value="1"/>
</dbReference>
<evidence type="ECO:0000256" key="9">
    <source>
        <dbReference type="HAMAP-Rule" id="MF_01014"/>
    </source>
</evidence>
<dbReference type="InterPro" id="IPR006062">
    <property type="entry name" value="His_biosynth"/>
</dbReference>
<dbReference type="SUPFAM" id="SSF51366">
    <property type="entry name" value="Ribulose-phoshate binding barrel"/>
    <property type="match status" value="1"/>
</dbReference>
<accession>A0A7U7IZH3</accession>
<evidence type="ECO:0000256" key="5">
    <source>
        <dbReference type="ARBA" id="ARBA00022490"/>
    </source>
</evidence>
<keyword evidence="7 9" id="KW-0368">Histidine biosynthesis</keyword>
<dbReference type="Gene3D" id="3.40.630.30">
    <property type="match status" value="1"/>
</dbReference>
<reference evidence="13 14" key="2">
    <citation type="journal article" date="2014" name="PLoS ONE">
        <title>Evolution of mitochondria reconstructed from the energy metabolism of living bacteria.</title>
        <authorList>
            <person name="Degli Esposti M."/>
            <person name="Chouaia B."/>
            <person name="Comandatore F."/>
            <person name="Crotti E."/>
            <person name="Sassera D."/>
            <person name="Lievens P.M."/>
            <person name="Daffonchio D."/>
            <person name="Bandi C."/>
        </authorList>
    </citation>
    <scope>NUCLEOTIDE SEQUENCE [LARGE SCALE GENOMIC DNA]</scope>
    <source>
        <strain evidence="14">AM169</strain>
    </source>
</reference>
<dbReference type="CDD" id="cd04732">
    <property type="entry name" value="HisA"/>
    <property type="match status" value="1"/>
</dbReference>
<dbReference type="GO" id="GO:0003949">
    <property type="term" value="F:1-(5-phosphoribosyl)-5-[(5-phosphoribosylamino)methylideneamino]imidazole-4-carboxamide isomerase activity"/>
    <property type="evidence" value="ECO:0007669"/>
    <property type="project" value="UniProtKB-UniRule"/>
</dbReference>
<dbReference type="Pfam" id="PF00977">
    <property type="entry name" value="His_biosynth"/>
    <property type="match status" value="1"/>
</dbReference>
<dbReference type="CDD" id="cd04301">
    <property type="entry name" value="NAT_SF"/>
    <property type="match status" value="1"/>
</dbReference>
<keyword evidence="5 9" id="KW-0963">Cytoplasm</keyword>
<evidence type="ECO:0000256" key="4">
    <source>
        <dbReference type="ARBA" id="ARBA00009667"/>
    </source>
</evidence>
<proteinExistence type="inferred from homology"/>
<dbReference type="GO" id="GO:0000162">
    <property type="term" value="P:L-tryptophan biosynthetic process"/>
    <property type="evidence" value="ECO:0007669"/>
    <property type="project" value="TreeGrafter"/>
</dbReference>
<evidence type="ECO:0000259" key="12">
    <source>
        <dbReference type="PROSITE" id="PS51186"/>
    </source>
</evidence>
<evidence type="ECO:0000256" key="2">
    <source>
        <dbReference type="ARBA" id="ARBA00004496"/>
    </source>
</evidence>
<dbReference type="Gene3D" id="3.20.20.70">
    <property type="entry name" value="Aldolase class I"/>
    <property type="match status" value="1"/>
</dbReference>
<comment type="pathway">
    <text evidence="3 9 11">Amino-acid biosynthesis; L-histidine biosynthesis; L-histidine from 5-phospho-alpha-D-ribose 1-diphosphate: step 4/9.</text>
</comment>
<dbReference type="AlphaFoldDB" id="A0A7U7IZH3"/>